<proteinExistence type="predicted"/>
<accession>A0A481YPB2</accession>
<name>A0A481YPB2_9VIRU</name>
<organism evidence="1">
    <name type="scientific">Pithovirus LCDPAC02</name>
    <dbReference type="NCBI Taxonomy" id="2506601"/>
    <lineage>
        <taxon>Viruses</taxon>
        <taxon>Pithoviruses</taxon>
    </lineage>
</organism>
<protein>
    <submittedName>
        <fullName evidence="1">Uncharacterized protein</fullName>
    </submittedName>
</protein>
<sequence>MIEDDQLFIYKIFYPNWKKYKSHFIVMLGKEMIDNAIIEVGKNNVYFIGFSKNQEFEIEKDSVIGRDFNYAKSKLKKENIKLYHI</sequence>
<dbReference type="EMBL" id="MK500300">
    <property type="protein sequence ID" value="QBK84900.1"/>
    <property type="molecule type" value="Genomic_DNA"/>
</dbReference>
<gene>
    <name evidence="1" type="ORF">LCDPAC02_00990</name>
</gene>
<reference evidence="1" key="1">
    <citation type="journal article" date="2019" name="MBio">
        <title>Virus Genomes from Deep Sea Sediments Expand the Ocean Megavirome and Support Independent Origins of Viral Gigantism.</title>
        <authorList>
            <person name="Backstrom D."/>
            <person name="Yutin N."/>
            <person name="Jorgensen S.L."/>
            <person name="Dharamshi J."/>
            <person name="Homa F."/>
            <person name="Zaremba-Niedwiedzka K."/>
            <person name="Spang A."/>
            <person name="Wolf Y.I."/>
            <person name="Koonin E.V."/>
            <person name="Ettema T.J."/>
        </authorList>
    </citation>
    <scope>NUCLEOTIDE SEQUENCE</scope>
</reference>
<evidence type="ECO:0000313" key="1">
    <source>
        <dbReference type="EMBL" id="QBK84900.1"/>
    </source>
</evidence>